<dbReference type="Proteomes" id="UP001156940">
    <property type="component" value="Unassembled WGS sequence"/>
</dbReference>
<evidence type="ECO:0000256" key="2">
    <source>
        <dbReference type="ARBA" id="ARBA00022692"/>
    </source>
</evidence>
<proteinExistence type="predicted"/>
<feature type="domain" description="Lipopolysaccharide assembly protein A" evidence="7">
    <location>
        <begin position="22"/>
        <end position="75"/>
    </location>
</feature>
<organism evidence="8 9">
    <name type="scientific">Luteimonas endophytica</name>
    <dbReference type="NCBI Taxonomy" id="3042023"/>
    <lineage>
        <taxon>Bacteria</taxon>
        <taxon>Pseudomonadati</taxon>
        <taxon>Pseudomonadota</taxon>
        <taxon>Gammaproteobacteria</taxon>
        <taxon>Lysobacterales</taxon>
        <taxon>Lysobacteraceae</taxon>
        <taxon>Luteimonas</taxon>
    </lineage>
</organism>
<evidence type="ECO:0000256" key="3">
    <source>
        <dbReference type="ARBA" id="ARBA00022989"/>
    </source>
</evidence>
<keyword evidence="9" id="KW-1185">Reference proteome</keyword>
<keyword evidence="1" id="KW-1003">Cell membrane</keyword>
<reference evidence="8 9" key="1">
    <citation type="submission" date="2023-04" db="EMBL/GenBank/DDBJ databases">
        <title>Luteimonas endophyticus RD2P54.</title>
        <authorList>
            <person name="Sun J.-Q."/>
        </authorList>
    </citation>
    <scope>NUCLEOTIDE SEQUENCE [LARGE SCALE GENOMIC DNA]</scope>
    <source>
        <strain evidence="8 9">RD2P54</strain>
    </source>
</reference>
<evidence type="ECO:0000256" key="1">
    <source>
        <dbReference type="ARBA" id="ARBA00022475"/>
    </source>
</evidence>
<feature type="region of interest" description="Disordered" evidence="5">
    <location>
        <begin position="73"/>
        <end position="93"/>
    </location>
</feature>
<evidence type="ECO:0000256" key="4">
    <source>
        <dbReference type="ARBA" id="ARBA00023136"/>
    </source>
</evidence>
<accession>A0ABT6J3T2</accession>
<keyword evidence="3 6" id="KW-1133">Transmembrane helix</keyword>
<protein>
    <submittedName>
        <fullName evidence="8">Lipopolysaccharide assembly protein LapA domain-containing protein</fullName>
    </submittedName>
</protein>
<comment type="caution">
    <text evidence="8">The sequence shown here is derived from an EMBL/GenBank/DDBJ whole genome shotgun (WGS) entry which is preliminary data.</text>
</comment>
<dbReference type="EMBL" id="JARXRM010000008">
    <property type="protein sequence ID" value="MDH5821471.1"/>
    <property type="molecule type" value="Genomic_DNA"/>
</dbReference>
<dbReference type="InterPro" id="IPR010445">
    <property type="entry name" value="LapA_dom"/>
</dbReference>
<name>A0ABT6J3T2_9GAMM</name>
<evidence type="ECO:0000256" key="5">
    <source>
        <dbReference type="SAM" id="MobiDB-lite"/>
    </source>
</evidence>
<dbReference type="Pfam" id="PF06305">
    <property type="entry name" value="LapA_dom"/>
    <property type="match status" value="1"/>
</dbReference>
<evidence type="ECO:0000313" key="9">
    <source>
        <dbReference type="Proteomes" id="UP001156940"/>
    </source>
</evidence>
<gene>
    <name evidence="8" type="ORF">QFW77_00480</name>
</gene>
<evidence type="ECO:0000313" key="8">
    <source>
        <dbReference type="EMBL" id="MDH5821471.1"/>
    </source>
</evidence>
<keyword evidence="2 6" id="KW-0812">Transmembrane</keyword>
<keyword evidence="4 6" id="KW-0472">Membrane</keyword>
<evidence type="ECO:0000256" key="6">
    <source>
        <dbReference type="SAM" id="Phobius"/>
    </source>
</evidence>
<sequence>MRPLRFLVALLCIAAGVLIGALNPQAIALDLGFVVLHATLGVALLVALLCGVLVGGMILTVSVVLPLRQRLRRAQAPPPRTVAPPGADPGHGV</sequence>
<evidence type="ECO:0000259" key="7">
    <source>
        <dbReference type="Pfam" id="PF06305"/>
    </source>
</evidence>
<dbReference type="RefSeq" id="WP_280572173.1">
    <property type="nucleotide sequence ID" value="NZ_JARXRM010000008.1"/>
</dbReference>
<feature type="transmembrane region" description="Helical" evidence="6">
    <location>
        <begin position="38"/>
        <end position="65"/>
    </location>
</feature>